<evidence type="ECO:0000256" key="7">
    <source>
        <dbReference type="ARBA" id="ARBA00022679"/>
    </source>
</evidence>
<evidence type="ECO:0000256" key="6">
    <source>
        <dbReference type="ARBA" id="ARBA00022527"/>
    </source>
</evidence>
<dbReference type="SMART" id="SM00220">
    <property type="entry name" value="S_TKc"/>
    <property type="match status" value="1"/>
</dbReference>
<dbReference type="SUPFAM" id="SSF51110">
    <property type="entry name" value="alpha-D-mannose-specific plant lectins"/>
    <property type="match status" value="1"/>
</dbReference>
<dbReference type="Pfam" id="PF07714">
    <property type="entry name" value="PK_Tyr_Ser-Thr"/>
    <property type="match status" value="1"/>
</dbReference>
<dbReference type="InterPro" id="IPR001245">
    <property type="entry name" value="Ser-Thr/Tyr_kinase_cat_dom"/>
</dbReference>
<dbReference type="PRINTS" id="PR01225">
    <property type="entry name" value="EXPANSNFAMLY"/>
</dbReference>
<dbReference type="PROSITE" id="PS50011">
    <property type="entry name" value="PROTEIN_KINASE_DOM"/>
    <property type="match status" value="1"/>
</dbReference>
<comment type="catalytic activity">
    <reaction evidence="16">
        <text>L-seryl-[protein] + ATP = O-phospho-L-seryl-[protein] + ADP + H(+)</text>
        <dbReference type="Rhea" id="RHEA:17989"/>
        <dbReference type="Rhea" id="RHEA-COMP:9863"/>
        <dbReference type="Rhea" id="RHEA-COMP:11604"/>
        <dbReference type="ChEBI" id="CHEBI:15378"/>
        <dbReference type="ChEBI" id="CHEBI:29999"/>
        <dbReference type="ChEBI" id="CHEBI:30616"/>
        <dbReference type="ChEBI" id="CHEBI:83421"/>
        <dbReference type="ChEBI" id="CHEBI:456216"/>
        <dbReference type="EC" id="2.7.11.1"/>
    </reaction>
</comment>
<dbReference type="PANTHER" id="PTHR27002">
    <property type="entry name" value="RECEPTOR-LIKE SERINE/THREONINE-PROTEIN KINASE SD1-8"/>
    <property type="match status" value="1"/>
</dbReference>
<dbReference type="PANTHER" id="PTHR27002:SF900">
    <property type="entry name" value="S-LOCUS LECTIN KINASE FAMILY PROTEIN"/>
    <property type="match status" value="1"/>
</dbReference>
<dbReference type="PROSITE" id="PS50842">
    <property type="entry name" value="EXPANSIN_EG45"/>
    <property type="match status" value="1"/>
</dbReference>
<dbReference type="AlphaFoldDB" id="A0A2N9G6R7"/>
<keyword evidence="5" id="KW-0964">Secreted</keyword>
<dbReference type="GO" id="GO:0009664">
    <property type="term" value="P:plant-type cell wall organization"/>
    <property type="evidence" value="ECO:0007669"/>
    <property type="project" value="InterPro"/>
</dbReference>
<keyword evidence="12" id="KW-1015">Disulfide bond</keyword>
<dbReference type="InterPro" id="IPR002963">
    <property type="entry name" value="Expansin"/>
</dbReference>
<dbReference type="FunFam" id="1.10.510.10:FF:000060">
    <property type="entry name" value="G-type lectin S-receptor-like serine/threonine-protein kinase"/>
    <property type="match status" value="1"/>
</dbReference>
<dbReference type="InterPro" id="IPR000719">
    <property type="entry name" value="Prot_kinase_dom"/>
</dbReference>
<evidence type="ECO:0000256" key="15">
    <source>
        <dbReference type="ARBA" id="ARBA00047899"/>
    </source>
</evidence>
<dbReference type="InterPro" id="IPR008271">
    <property type="entry name" value="Ser/Thr_kinase_AS"/>
</dbReference>
<evidence type="ECO:0000256" key="12">
    <source>
        <dbReference type="ARBA" id="ARBA00023157"/>
    </source>
</evidence>
<dbReference type="SMART" id="SM00837">
    <property type="entry name" value="DPBB_1"/>
    <property type="match status" value="1"/>
</dbReference>
<keyword evidence="6" id="KW-0723">Serine/threonine-protein kinase</keyword>
<dbReference type="InterPro" id="IPR007118">
    <property type="entry name" value="Expan_Lol_pI"/>
</dbReference>
<keyword evidence="14" id="KW-0961">Cell wall biogenesis/degradation</keyword>
<keyword evidence="9" id="KW-0547">Nucleotide-binding</keyword>
<evidence type="ECO:0000259" key="20">
    <source>
        <dbReference type="PROSITE" id="PS50927"/>
    </source>
</evidence>
<protein>
    <recommendedName>
        <fullName evidence="3">non-specific serine/threonine protein kinase</fullName>
        <ecNumber evidence="3">2.7.11.1</ecNumber>
    </recommendedName>
</protein>
<dbReference type="PRINTS" id="PR01226">
    <property type="entry name" value="EXPANSIN"/>
</dbReference>
<dbReference type="PROSITE" id="PS00108">
    <property type="entry name" value="PROTEIN_KINASE_ST"/>
    <property type="match status" value="1"/>
</dbReference>
<keyword evidence="4" id="KW-0472">Membrane</keyword>
<evidence type="ECO:0000256" key="2">
    <source>
        <dbReference type="ARBA" id="ARBA00004613"/>
    </source>
</evidence>
<evidence type="ECO:0000256" key="9">
    <source>
        <dbReference type="ARBA" id="ARBA00022741"/>
    </source>
</evidence>
<proteinExistence type="predicted"/>
<dbReference type="InterPro" id="IPR001480">
    <property type="entry name" value="Bulb-type_lectin_dom"/>
</dbReference>
<evidence type="ECO:0000259" key="19">
    <source>
        <dbReference type="PROSITE" id="PS50842"/>
    </source>
</evidence>
<dbReference type="CDD" id="cd22274">
    <property type="entry name" value="DPBB_EXPA_N"/>
    <property type="match status" value="1"/>
</dbReference>
<dbReference type="GO" id="GO:0005886">
    <property type="term" value="C:plasma membrane"/>
    <property type="evidence" value="ECO:0007669"/>
    <property type="project" value="UniProtKB-SubCell"/>
</dbReference>
<evidence type="ECO:0000256" key="14">
    <source>
        <dbReference type="ARBA" id="ARBA00023316"/>
    </source>
</evidence>
<name>A0A2N9G6R7_FAGSY</name>
<dbReference type="SMART" id="SM00108">
    <property type="entry name" value="B_lectin"/>
    <property type="match status" value="1"/>
</dbReference>
<evidence type="ECO:0000256" key="16">
    <source>
        <dbReference type="ARBA" id="ARBA00048679"/>
    </source>
</evidence>
<keyword evidence="13" id="KW-0325">Glycoprotein</keyword>
<evidence type="ECO:0000256" key="13">
    <source>
        <dbReference type="ARBA" id="ARBA00023180"/>
    </source>
</evidence>
<dbReference type="Gene3D" id="1.10.510.10">
    <property type="entry name" value="Transferase(Phosphotransferase) domain 1"/>
    <property type="match status" value="3"/>
</dbReference>
<organism evidence="21">
    <name type="scientific">Fagus sylvatica</name>
    <name type="common">Beechnut</name>
    <dbReference type="NCBI Taxonomy" id="28930"/>
    <lineage>
        <taxon>Eukaryota</taxon>
        <taxon>Viridiplantae</taxon>
        <taxon>Streptophyta</taxon>
        <taxon>Embryophyta</taxon>
        <taxon>Tracheophyta</taxon>
        <taxon>Spermatophyta</taxon>
        <taxon>Magnoliopsida</taxon>
        <taxon>eudicotyledons</taxon>
        <taxon>Gunneridae</taxon>
        <taxon>Pentapetalae</taxon>
        <taxon>rosids</taxon>
        <taxon>fabids</taxon>
        <taxon>Fagales</taxon>
        <taxon>Fagaceae</taxon>
        <taxon>Fagus</taxon>
    </lineage>
</organism>
<dbReference type="Gene3D" id="3.30.200.20">
    <property type="entry name" value="Phosphorylase Kinase, domain 1"/>
    <property type="match status" value="1"/>
</dbReference>
<dbReference type="GO" id="GO:0005524">
    <property type="term" value="F:ATP binding"/>
    <property type="evidence" value="ECO:0007669"/>
    <property type="project" value="UniProtKB-KW"/>
</dbReference>
<dbReference type="InterPro" id="IPR036908">
    <property type="entry name" value="RlpA-like_sf"/>
</dbReference>
<accession>A0A2N9G6R7</accession>
<keyword evidence="8 17" id="KW-0732">Signal</keyword>
<keyword evidence="4" id="KW-1003">Cell membrane</keyword>
<gene>
    <name evidence="21" type="ORF">FSB_LOCUS23085</name>
</gene>
<feature type="domain" description="Expansin-like EG45" evidence="19">
    <location>
        <begin position="734"/>
        <end position="837"/>
    </location>
</feature>
<dbReference type="Gene3D" id="2.40.40.10">
    <property type="entry name" value="RlpA-like domain"/>
    <property type="match status" value="1"/>
</dbReference>
<comment type="catalytic activity">
    <reaction evidence="15">
        <text>L-threonyl-[protein] + ATP = O-phospho-L-threonyl-[protein] + ADP + H(+)</text>
        <dbReference type="Rhea" id="RHEA:46608"/>
        <dbReference type="Rhea" id="RHEA-COMP:11060"/>
        <dbReference type="Rhea" id="RHEA-COMP:11605"/>
        <dbReference type="ChEBI" id="CHEBI:15378"/>
        <dbReference type="ChEBI" id="CHEBI:30013"/>
        <dbReference type="ChEBI" id="CHEBI:30616"/>
        <dbReference type="ChEBI" id="CHEBI:61977"/>
        <dbReference type="ChEBI" id="CHEBI:456216"/>
        <dbReference type="EC" id="2.7.11.1"/>
    </reaction>
</comment>
<evidence type="ECO:0000256" key="1">
    <source>
        <dbReference type="ARBA" id="ARBA00004251"/>
    </source>
</evidence>
<dbReference type="InterPro" id="IPR011009">
    <property type="entry name" value="Kinase-like_dom_sf"/>
</dbReference>
<dbReference type="Pfam" id="PF01453">
    <property type="entry name" value="B_lectin"/>
    <property type="match status" value="1"/>
</dbReference>
<dbReference type="GO" id="GO:0005576">
    <property type="term" value="C:extracellular region"/>
    <property type="evidence" value="ECO:0007669"/>
    <property type="project" value="UniProtKB-SubCell"/>
</dbReference>
<evidence type="ECO:0000313" key="21">
    <source>
        <dbReference type="EMBL" id="SPC95203.1"/>
    </source>
</evidence>
<keyword evidence="7" id="KW-0808">Transferase</keyword>
<dbReference type="GO" id="GO:0004674">
    <property type="term" value="F:protein serine/threonine kinase activity"/>
    <property type="evidence" value="ECO:0007669"/>
    <property type="project" value="UniProtKB-KW"/>
</dbReference>
<evidence type="ECO:0000256" key="3">
    <source>
        <dbReference type="ARBA" id="ARBA00012513"/>
    </source>
</evidence>
<evidence type="ECO:0000259" key="18">
    <source>
        <dbReference type="PROSITE" id="PS50011"/>
    </source>
</evidence>
<feature type="signal peptide" evidence="17">
    <location>
        <begin position="1"/>
        <end position="24"/>
    </location>
</feature>
<evidence type="ECO:0000256" key="8">
    <source>
        <dbReference type="ARBA" id="ARBA00022729"/>
    </source>
</evidence>
<dbReference type="EMBL" id="OIVN01001549">
    <property type="protein sequence ID" value="SPC95203.1"/>
    <property type="molecule type" value="Genomic_DNA"/>
</dbReference>
<comment type="subcellular location">
    <subcellularLocation>
        <location evidence="1">Cell membrane</location>
        <topology evidence="1">Single-pass type I membrane protein</topology>
    </subcellularLocation>
    <subcellularLocation>
        <location evidence="2">Secreted</location>
    </subcellularLocation>
</comment>
<dbReference type="SUPFAM" id="SSF56112">
    <property type="entry name" value="Protein kinase-like (PK-like)"/>
    <property type="match status" value="2"/>
</dbReference>
<dbReference type="PROSITE" id="PS50927">
    <property type="entry name" value="BULB_LECTIN"/>
    <property type="match status" value="1"/>
</dbReference>
<feature type="domain" description="Bulb-type lectin" evidence="20">
    <location>
        <begin position="25"/>
        <end position="158"/>
    </location>
</feature>
<reference evidence="21" key="1">
    <citation type="submission" date="2018-02" db="EMBL/GenBank/DDBJ databases">
        <authorList>
            <person name="Cohen D.B."/>
            <person name="Kent A.D."/>
        </authorList>
    </citation>
    <scope>NUCLEOTIDE SEQUENCE</scope>
</reference>
<dbReference type="InterPro" id="IPR009009">
    <property type="entry name" value="RlpA-like_DPBB"/>
</dbReference>
<dbReference type="CDD" id="cd00028">
    <property type="entry name" value="B_lectin"/>
    <property type="match status" value="1"/>
</dbReference>
<evidence type="ECO:0000256" key="10">
    <source>
        <dbReference type="ARBA" id="ARBA00022777"/>
    </source>
</evidence>
<keyword evidence="11" id="KW-0067">ATP-binding</keyword>
<evidence type="ECO:0000256" key="4">
    <source>
        <dbReference type="ARBA" id="ARBA00022475"/>
    </source>
</evidence>
<feature type="domain" description="Protein kinase" evidence="18">
    <location>
        <begin position="153"/>
        <end position="460"/>
    </location>
</feature>
<evidence type="ECO:0000256" key="17">
    <source>
        <dbReference type="SAM" id="SignalP"/>
    </source>
</evidence>
<keyword evidence="10" id="KW-0418">Kinase</keyword>
<dbReference type="EC" id="2.7.11.1" evidence="3"/>
<dbReference type="Gene3D" id="2.90.10.10">
    <property type="entry name" value="Bulb-type lectin domain"/>
    <property type="match status" value="1"/>
</dbReference>
<dbReference type="InterPro" id="IPR007112">
    <property type="entry name" value="Expansin/allergen_DPBB_dom"/>
</dbReference>
<evidence type="ECO:0000256" key="5">
    <source>
        <dbReference type="ARBA" id="ARBA00022525"/>
    </source>
</evidence>
<dbReference type="Pfam" id="PF03330">
    <property type="entry name" value="DPBB_1"/>
    <property type="match status" value="1"/>
</dbReference>
<feature type="chain" id="PRO_5014892922" description="non-specific serine/threonine protein kinase" evidence="17">
    <location>
        <begin position="25"/>
        <end position="837"/>
    </location>
</feature>
<dbReference type="SUPFAM" id="SSF50685">
    <property type="entry name" value="Barwin-like endoglucanases"/>
    <property type="match status" value="1"/>
</dbReference>
<sequence>MDIFAFLLMISSCSLVFLSDFSNAADSITQSQSLRDDMTLVSKDGSFELGFFNPGSSKNRYLGIWFKNIPVKTVVWVANRLNPINDSSGVLMVNSSGSLVLLSQNSTTVVWSVKFNKTGLESNSTAFRFWKSSRMKLGWDLRTVMKKGSEKYFRTSSWNGHGFSGLPELKANRVFNYSFVSNKDEISEVKEVAAPSEKLENNVMIDQNIEGQREDQELPLFNLATIVAATNNFSSNNKLGEGGFGPVYKGTLTDGQEIAVKRLSQGSGQGLNQMRAKALGWSMRFNIIYGIARGLLYLHEDSRLRIIHRDLKASNVLLDSKMSPKISDFGMARICGGDQTEGNTNRVVGTYGYMAPEYAIDGLFSIKSDVFSFGILLLEILGGKKNRRSFHPDHSLNLVGHAWKLWKEGRPLELIDTCLEDSCILSEVVRCLHISFLCLQQHPEDRPNMSYVVMMLHSENSLPEPKEPGHQNIEGQKEEDLELPFLDLSTIANATNNFAINKKLGEGGFGPVYKGILEDGQEIAVKRLSRSSKQGLNEFKNEIISGKRSRGFYHPDHTNNLIGSAWILWNEGRPLELIDECLGKSCPLSEVLCRIYLSLLCVQQRPEDRPSMSSVVVVLGSESALPQPKKPGFFLEKKSNEAQGFSKLVNDIITLTCPCLLSFVLHDKAMKALFLYCIEDNVPSWRRFVLINSTGYFDGKASKTFAKGINGQVNNWLNGHATFYGANQNPTSLGGACGYDNTFHAGFGVNTAAVSGTLFRGGVACGACYQVMCNYRLDPKWCLWSRTMTITATNFCPPNNNGGWCDPPHNHFDMSMPAFFRIARQGNEGIVPVLYRR</sequence>
<evidence type="ECO:0000256" key="11">
    <source>
        <dbReference type="ARBA" id="ARBA00022840"/>
    </source>
</evidence>
<dbReference type="InterPro" id="IPR036426">
    <property type="entry name" value="Bulb-type_lectin_dom_sf"/>
</dbReference>